<name>A0ABV3X5Y9_9FIRM</name>
<dbReference type="NCBIfam" id="TIGR01164">
    <property type="entry name" value="rplP_bact"/>
    <property type="match status" value="1"/>
</dbReference>
<dbReference type="CDD" id="cd01433">
    <property type="entry name" value="Ribosomal_L16_L10e"/>
    <property type="match status" value="1"/>
</dbReference>
<dbReference type="InterPro" id="IPR036920">
    <property type="entry name" value="Ribosomal_uL16_sf"/>
</dbReference>
<keyword evidence="2 5" id="KW-0689">Ribosomal protein</keyword>
<dbReference type="Proteomes" id="UP001559623">
    <property type="component" value="Unassembled WGS sequence"/>
</dbReference>
<dbReference type="PANTHER" id="PTHR12220">
    <property type="entry name" value="50S/60S RIBOSOMAL PROTEIN L16"/>
    <property type="match status" value="1"/>
</dbReference>
<dbReference type="EMBL" id="JARVLH010000005">
    <property type="protein sequence ID" value="MEX5285617.1"/>
    <property type="molecule type" value="Genomic_DNA"/>
</dbReference>
<dbReference type="PRINTS" id="PR00060">
    <property type="entry name" value="RIBOSOMALL16"/>
</dbReference>
<sequence>MLLPKRVKYRKQFRGRMKGKAHRGNTVSHGEFGLVALEPAWITNRQIEAARIAMTRYIKRGGKVWIKIFPDKPVTAKPAETRMGSGKGSPEYWVCVVKPGRVLFEMNGVSKEVAMEAMRLAGHKLPIRTKFVTREESLKAAEGGEANEG</sequence>
<keyword evidence="5 7" id="KW-0820">tRNA-binding</keyword>
<keyword evidence="5 7" id="KW-0699">rRNA-binding</keyword>
<dbReference type="InterPro" id="IPR047873">
    <property type="entry name" value="Ribosomal_uL16"/>
</dbReference>
<dbReference type="InterPro" id="IPR000114">
    <property type="entry name" value="Ribosomal_uL16_bact-type"/>
</dbReference>
<dbReference type="PROSITE" id="PS00701">
    <property type="entry name" value="RIBOSOMAL_L16_2"/>
    <property type="match status" value="1"/>
</dbReference>
<organism evidence="8 9">
    <name type="scientific">Selenomonas sputigena</name>
    <dbReference type="NCBI Taxonomy" id="69823"/>
    <lineage>
        <taxon>Bacteria</taxon>
        <taxon>Bacillati</taxon>
        <taxon>Bacillota</taxon>
        <taxon>Negativicutes</taxon>
        <taxon>Selenomonadales</taxon>
        <taxon>Selenomonadaceae</taxon>
        <taxon>Selenomonas</taxon>
    </lineage>
</organism>
<comment type="function">
    <text evidence="5 7">Binds 23S rRNA and is also seen to make contacts with the A and possibly P site tRNAs.</text>
</comment>
<dbReference type="InterPro" id="IPR020798">
    <property type="entry name" value="Ribosomal_uL16_CS"/>
</dbReference>
<dbReference type="HAMAP" id="MF_01342">
    <property type="entry name" value="Ribosomal_uL16"/>
    <property type="match status" value="1"/>
</dbReference>
<accession>A0ABV3X5Y9</accession>
<evidence type="ECO:0000256" key="6">
    <source>
        <dbReference type="RuleBase" id="RU004413"/>
    </source>
</evidence>
<comment type="subunit">
    <text evidence="5 7">Part of the 50S ribosomal subunit.</text>
</comment>
<dbReference type="InterPro" id="IPR016180">
    <property type="entry name" value="Ribosomal_uL16_dom"/>
</dbReference>
<keyword evidence="3 5" id="KW-0687">Ribonucleoprotein</keyword>
<dbReference type="SUPFAM" id="SSF54686">
    <property type="entry name" value="Ribosomal protein L16p/L10e"/>
    <property type="match status" value="1"/>
</dbReference>
<dbReference type="GO" id="GO:0005840">
    <property type="term" value="C:ribosome"/>
    <property type="evidence" value="ECO:0007669"/>
    <property type="project" value="UniProtKB-KW"/>
</dbReference>
<evidence type="ECO:0000313" key="9">
    <source>
        <dbReference type="Proteomes" id="UP001559623"/>
    </source>
</evidence>
<evidence type="ECO:0000256" key="3">
    <source>
        <dbReference type="ARBA" id="ARBA00023274"/>
    </source>
</evidence>
<evidence type="ECO:0000256" key="5">
    <source>
        <dbReference type="HAMAP-Rule" id="MF_01342"/>
    </source>
</evidence>
<proteinExistence type="inferred from homology"/>
<evidence type="ECO:0000256" key="7">
    <source>
        <dbReference type="RuleBase" id="RU004414"/>
    </source>
</evidence>
<evidence type="ECO:0000256" key="1">
    <source>
        <dbReference type="ARBA" id="ARBA00008931"/>
    </source>
</evidence>
<evidence type="ECO:0000256" key="4">
    <source>
        <dbReference type="ARBA" id="ARBA00035198"/>
    </source>
</evidence>
<reference evidence="8 9" key="1">
    <citation type="submission" date="2023-04" db="EMBL/GenBank/DDBJ databases">
        <title>Genome Sequence of Selenomonas sputigena ATCC 33150.</title>
        <authorList>
            <person name="Miller D.P."/>
            <person name="Anvari S."/>
            <person name="Polson S.W."/>
            <person name="Macdonald M."/>
            <person name="Mcdowell J.V."/>
        </authorList>
    </citation>
    <scope>NUCLEOTIDE SEQUENCE [LARGE SCALE GENOMIC DNA]</scope>
    <source>
        <strain evidence="8 9">ATCC 33150</strain>
    </source>
</reference>
<comment type="caution">
    <text evidence="8">The sequence shown here is derived from an EMBL/GenBank/DDBJ whole genome shotgun (WGS) entry which is preliminary data.</text>
</comment>
<keyword evidence="5 7" id="KW-0694">RNA-binding</keyword>
<keyword evidence="9" id="KW-1185">Reference proteome</keyword>
<dbReference type="PROSITE" id="PS00586">
    <property type="entry name" value="RIBOSOMAL_L16_1"/>
    <property type="match status" value="1"/>
</dbReference>
<evidence type="ECO:0000256" key="2">
    <source>
        <dbReference type="ARBA" id="ARBA00022980"/>
    </source>
</evidence>
<dbReference type="RefSeq" id="WP_368847349.1">
    <property type="nucleotide sequence ID" value="NZ_CP194411.1"/>
</dbReference>
<dbReference type="PANTHER" id="PTHR12220:SF13">
    <property type="entry name" value="LARGE RIBOSOMAL SUBUNIT PROTEIN UL16M"/>
    <property type="match status" value="1"/>
</dbReference>
<protein>
    <recommendedName>
        <fullName evidence="4 5">Large ribosomal subunit protein uL16</fullName>
    </recommendedName>
</protein>
<evidence type="ECO:0000313" key="8">
    <source>
        <dbReference type="EMBL" id="MEX5285617.1"/>
    </source>
</evidence>
<comment type="similarity">
    <text evidence="1 5 6">Belongs to the universal ribosomal protein uL16 family.</text>
</comment>
<dbReference type="Pfam" id="PF00252">
    <property type="entry name" value="Ribosomal_L16"/>
    <property type="match status" value="1"/>
</dbReference>
<dbReference type="Gene3D" id="3.90.1170.10">
    <property type="entry name" value="Ribosomal protein L10e/L16"/>
    <property type="match status" value="1"/>
</dbReference>
<gene>
    <name evidence="5 8" type="primary">rplP</name>
    <name evidence="8" type="ORF">QCO44_08220</name>
</gene>